<feature type="domain" description="ATPase dynein-related AAA" evidence="1">
    <location>
        <begin position="23"/>
        <end position="112"/>
    </location>
</feature>
<organism evidence="2 3">
    <name type="scientific">Floridaenema flaviceps BLCC-F50</name>
    <dbReference type="NCBI Taxonomy" id="3153642"/>
    <lineage>
        <taxon>Bacteria</taxon>
        <taxon>Bacillati</taxon>
        <taxon>Cyanobacteriota</taxon>
        <taxon>Cyanophyceae</taxon>
        <taxon>Oscillatoriophycideae</taxon>
        <taxon>Aerosakkonematales</taxon>
        <taxon>Aerosakkonemataceae</taxon>
        <taxon>Floridanema</taxon>
        <taxon>Floridanema flaviceps</taxon>
    </lineage>
</organism>
<dbReference type="RefSeq" id="WP_413268097.1">
    <property type="nucleotide sequence ID" value="NZ_JBHFNR010000293.1"/>
</dbReference>
<evidence type="ECO:0000313" key="3">
    <source>
        <dbReference type="Proteomes" id="UP001576784"/>
    </source>
</evidence>
<dbReference type="Gene3D" id="3.40.50.300">
    <property type="entry name" value="P-loop containing nucleotide triphosphate hydrolases"/>
    <property type="match status" value="1"/>
</dbReference>
<dbReference type="SUPFAM" id="SSF52540">
    <property type="entry name" value="P-loop containing nucleoside triphosphate hydrolases"/>
    <property type="match status" value="1"/>
</dbReference>
<comment type="caution">
    <text evidence="2">The sequence shown here is derived from an EMBL/GenBank/DDBJ whole genome shotgun (WGS) entry which is preliminary data.</text>
</comment>
<sequence>MTPTELQRYLENLVNKNIKLSTMIWGPPGIGKSSIVAQVSQQQEIACIDVRLSQLAPTDLRGLPVAEDGISKWYPPEFLPRDGQGILFLDELNMAPPAMQGVAQQLILDRRVGSYIVPPGWFVWAAGNRKEDRAAVFEMPAPLANRFLHLEVEPDFDSFKSYALENGIHEQILAFLSFRSTLLHKPDPQEVAWCSPRSWMMASQLHRIKLDVAPAIGKGAAAEFAAFLKLYANLPNIAQILAGEGKSIDFPKEPSVRYATTIALAVRAADATQAYEAFRWLTNVAGAEWVQLFAVDMFRSMRRKKQIAEIAVLIQKDPELQKFLKDFQELTTT</sequence>
<reference evidence="2 3" key="1">
    <citation type="submission" date="2024-09" db="EMBL/GenBank/DDBJ databases">
        <title>Floridaenema gen nov. (Aerosakkonemataceae, Aerosakkonematales ord. nov., Cyanobacteria) from benthic tropical and subtropical fresh waters, with the description of four new species.</title>
        <authorList>
            <person name="Moretto J.A."/>
            <person name="Berthold D.E."/>
            <person name="Lefler F.W."/>
            <person name="Huang I.-S."/>
            <person name="Laughinghouse H. IV."/>
        </authorList>
    </citation>
    <scope>NUCLEOTIDE SEQUENCE [LARGE SCALE GENOMIC DNA]</scope>
    <source>
        <strain evidence="2 3">BLCC-F50</strain>
    </source>
</reference>
<dbReference type="Proteomes" id="UP001576784">
    <property type="component" value="Unassembled WGS sequence"/>
</dbReference>
<dbReference type="Pfam" id="PF07728">
    <property type="entry name" value="AAA_5"/>
    <property type="match status" value="1"/>
</dbReference>
<name>A0ABV4Y3C3_9CYAN</name>
<evidence type="ECO:0000313" key="2">
    <source>
        <dbReference type="EMBL" id="MFB2898495.1"/>
    </source>
</evidence>
<proteinExistence type="predicted"/>
<dbReference type="CDD" id="cd00009">
    <property type="entry name" value="AAA"/>
    <property type="match status" value="1"/>
</dbReference>
<dbReference type="InterPro" id="IPR027417">
    <property type="entry name" value="P-loop_NTPase"/>
</dbReference>
<gene>
    <name evidence="2" type="ORF">ACE1CI_36735</name>
</gene>
<accession>A0ABV4Y3C3</accession>
<evidence type="ECO:0000259" key="1">
    <source>
        <dbReference type="Pfam" id="PF07728"/>
    </source>
</evidence>
<dbReference type="EMBL" id="JBHFNR010000293">
    <property type="protein sequence ID" value="MFB2898495.1"/>
    <property type="molecule type" value="Genomic_DNA"/>
</dbReference>
<protein>
    <submittedName>
        <fullName evidence="2">AAA family ATPase</fullName>
    </submittedName>
</protein>
<keyword evidence="3" id="KW-1185">Reference proteome</keyword>
<dbReference type="InterPro" id="IPR011704">
    <property type="entry name" value="ATPase_dyneun-rel_AAA"/>
</dbReference>